<dbReference type="HOGENOM" id="CLU_2585486_0_0_5"/>
<reference evidence="1 2" key="1">
    <citation type="submission" date="2013-03" db="EMBL/GenBank/DDBJ databases">
        <authorList>
            <person name="Fiebig A."/>
            <person name="Goeker M."/>
            <person name="Klenk H.-P.P."/>
        </authorList>
    </citation>
    <scope>NUCLEOTIDE SEQUENCE [LARGE SCALE GENOMIC DNA]</scope>
    <source>
        <strain evidence="1 2">DSM 17492</strain>
    </source>
</reference>
<dbReference type="RefSeq" id="WP_162561748.1">
    <property type="nucleotide sequence ID" value="NZ_KB823001.1"/>
</dbReference>
<dbReference type="PATRIC" id="fig|1122180.6.peg.379"/>
<dbReference type="STRING" id="1122180.Lokhon_00374"/>
<evidence type="ECO:0000313" key="2">
    <source>
        <dbReference type="Proteomes" id="UP000025047"/>
    </source>
</evidence>
<comment type="caution">
    <text evidence="1">The sequence shown here is derived from an EMBL/GenBank/DDBJ whole genome shotgun (WGS) entry which is preliminary data.</text>
</comment>
<gene>
    <name evidence="1" type="ORF">Lokhon_00374</name>
</gene>
<organism evidence="1 2">
    <name type="scientific">Limimaricola hongkongensis DSM 17492</name>
    <dbReference type="NCBI Taxonomy" id="1122180"/>
    <lineage>
        <taxon>Bacteria</taxon>
        <taxon>Pseudomonadati</taxon>
        <taxon>Pseudomonadota</taxon>
        <taxon>Alphaproteobacteria</taxon>
        <taxon>Rhodobacterales</taxon>
        <taxon>Paracoccaceae</taxon>
        <taxon>Limimaricola</taxon>
    </lineage>
</organism>
<dbReference type="Proteomes" id="UP000025047">
    <property type="component" value="Unassembled WGS sequence"/>
</dbReference>
<dbReference type="EMBL" id="APGJ01000001">
    <property type="protein sequence ID" value="EYD73818.1"/>
    <property type="molecule type" value="Genomic_DNA"/>
</dbReference>
<protein>
    <submittedName>
        <fullName evidence="1">Uncharacterized protein</fullName>
    </submittedName>
</protein>
<accession>A0A017HI29</accession>
<name>A0A017HI29_9RHOB</name>
<proteinExistence type="predicted"/>
<evidence type="ECO:0000313" key="1">
    <source>
        <dbReference type="EMBL" id="EYD73818.1"/>
    </source>
</evidence>
<keyword evidence="2" id="KW-1185">Reference proteome</keyword>
<dbReference type="AlphaFoldDB" id="A0A017HI29"/>
<sequence>MTGRTDDRPDGDMADSRQISVRVDNALAQRFLAARRICEAHGKSLPLAEVVRVGMEAAIREVETTFGETVDAAPDTPDTK</sequence>